<dbReference type="InterPro" id="IPR001138">
    <property type="entry name" value="Zn2Cys6_DnaBD"/>
</dbReference>
<dbReference type="PROSITE" id="PS50048">
    <property type="entry name" value="ZN2_CY6_FUNGAL_2"/>
    <property type="match status" value="1"/>
</dbReference>
<dbReference type="GO" id="GO:0000981">
    <property type="term" value="F:DNA-binding transcription factor activity, RNA polymerase II-specific"/>
    <property type="evidence" value="ECO:0007669"/>
    <property type="project" value="InterPro"/>
</dbReference>
<feature type="compositionally biased region" description="Polar residues" evidence="6">
    <location>
        <begin position="93"/>
        <end position="108"/>
    </location>
</feature>
<protein>
    <recommendedName>
        <fullName evidence="7">Zn(2)-C6 fungal-type domain-containing protein</fullName>
    </recommendedName>
</protein>
<feature type="compositionally biased region" description="Polar residues" evidence="6">
    <location>
        <begin position="126"/>
        <end position="139"/>
    </location>
</feature>
<dbReference type="EMBL" id="ML996086">
    <property type="protein sequence ID" value="KAF2152728.1"/>
    <property type="molecule type" value="Genomic_DNA"/>
</dbReference>
<evidence type="ECO:0000256" key="5">
    <source>
        <dbReference type="ARBA" id="ARBA00023242"/>
    </source>
</evidence>
<organism evidence="8 9">
    <name type="scientific">Myriangium duriaei CBS 260.36</name>
    <dbReference type="NCBI Taxonomy" id="1168546"/>
    <lineage>
        <taxon>Eukaryota</taxon>
        <taxon>Fungi</taxon>
        <taxon>Dikarya</taxon>
        <taxon>Ascomycota</taxon>
        <taxon>Pezizomycotina</taxon>
        <taxon>Dothideomycetes</taxon>
        <taxon>Dothideomycetidae</taxon>
        <taxon>Myriangiales</taxon>
        <taxon>Myriangiaceae</taxon>
        <taxon>Myriangium</taxon>
    </lineage>
</organism>
<dbReference type="Proteomes" id="UP000799439">
    <property type="component" value="Unassembled WGS sequence"/>
</dbReference>
<evidence type="ECO:0000256" key="6">
    <source>
        <dbReference type="SAM" id="MobiDB-lite"/>
    </source>
</evidence>
<dbReference type="GO" id="GO:0003677">
    <property type="term" value="F:DNA binding"/>
    <property type="evidence" value="ECO:0007669"/>
    <property type="project" value="UniProtKB-KW"/>
</dbReference>
<evidence type="ECO:0000259" key="7">
    <source>
        <dbReference type="PROSITE" id="PS50048"/>
    </source>
</evidence>
<dbReference type="InterPro" id="IPR050675">
    <property type="entry name" value="OAF3"/>
</dbReference>
<name>A0A9P4MH24_9PEZI</name>
<dbReference type="Gene3D" id="4.10.240.10">
    <property type="entry name" value="Zn(2)-C6 fungal-type DNA-binding domain"/>
    <property type="match status" value="1"/>
</dbReference>
<feature type="domain" description="Zn(2)-C6 fungal-type" evidence="7">
    <location>
        <begin position="9"/>
        <end position="39"/>
    </location>
</feature>
<keyword evidence="2" id="KW-0805">Transcription regulation</keyword>
<dbReference type="PANTHER" id="PTHR31069:SF31">
    <property type="entry name" value="MONODICTYPHENONE CLUSTER TRANSCRIPTION FACTOR-RELATED"/>
    <property type="match status" value="1"/>
</dbReference>
<evidence type="ECO:0000256" key="3">
    <source>
        <dbReference type="ARBA" id="ARBA00023125"/>
    </source>
</evidence>
<evidence type="ECO:0000256" key="2">
    <source>
        <dbReference type="ARBA" id="ARBA00023015"/>
    </source>
</evidence>
<evidence type="ECO:0000313" key="9">
    <source>
        <dbReference type="Proteomes" id="UP000799439"/>
    </source>
</evidence>
<accession>A0A9P4MH24</accession>
<dbReference type="OrthoDB" id="5069333at2759"/>
<evidence type="ECO:0000256" key="4">
    <source>
        <dbReference type="ARBA" id="ARBA00023163"/>
    </source>
</evidence>
<sequence>MTEPKIRSSCDSCLGSKVKCDQTRPSCSRCDQHGQQCVYSHYRKIGRPSLKSVSSSTKQAEARCNHKSSVEHRHTHKSKKQHRLRHSDPHSAPSLSHEQADQRQSQGRNPPFGPCMPIDARHDQSAPLSPITSNSTRPSLCSEMTMLSPASWESALQAGPSISDTEPLVNGHGDDLSSLVSADWEALNDIFNLPDLSIPDLTVPLGMGQKDQHAAANPDFVTLPYSPPQSTKSACITPPNIPAQPITTTASSSLDFSTAYSNPLLTAANPLQSKQPFDSLFSDLTPLASGTHSPVSAGGPGLQTPSRSFDPTLFSWPTQPALELGCVEKCHNRLNTFIAYMINYQTDDLSLSVDFLLKLDEQVRLERSKALRCTACMEKARRGHTLMLITMLAEKVMVLFERERALALQNAKTTASSATSCGSTNSSINKPRPLVIGDMQLDSTTKCSLVRRLLSLSFQRQLDAFAQVEAMLEGAHDSDISSRITRDLLADLEKRACYLLGVQDFIGKMQCNSGRPRQQLYCSIS</sequence>
<reference evidence="8" key="1">
    <citation type="journal article" date="2020" name="Stud. Mycol.">
        <title>101 Dothideomycetes genomes: a test case for predicting lifestyles and emergence of pathogens.</title>
        <authorList>
            <person name="Haridas S."/>
            <person name="Albert R."/>
            <person name="Binder M."/>
            <person name="Bloem J."/>
            <person name="Labutti K."/>
            <person name="Salamov A."/>
            <person name="Andreopoulos B."/>
            <person name="Baker S."/>
            <person name="Barry K."/>
            <person name="Bills G."/>
            <person name="Bluhm B."/>
            <person name="Cannon C."/>
            <person name="Castanera R."/>
            <person name="Culley D."/>
            <person name="Daum C."/>
            <person name="Ezra D."/>
            <person name="Gonzalez J."/>
            <person name="Henrissat B."/>
            <person name="Kuo A."/>
            <person name="Liang C."/>
            <person name="Lipzen A."/>
            <person name="Lutzoni F."/>
            <person name="Magnuson J."/>
            <person name="Mondo S."/>
            <person name="Nolan M."/>
            <person name="Ohm R."/>
            <person name="Pangilinan J."/>
            <person name="Park H.-J."/>
            <person name="Ramirez L."/>
            <person name="Alfaro M."/>
            <person name="Sun H."/>
            <person name="Tritt A."/>
            <person name="Yoshinaga Y."/>
            <person name="Zwiers L.-H."/>
            <person name="Turgeon B."/>
            <person name="Goodwin S."/>
            <person name="Spatafora J."/>
            <person name="Crous P."/>
            <person name="Grigoriev I."/>
        </authorList>
    </citation>
    <scope>NUCLEOTIDE SEQUENCE</scope>
    <source>
        <strain evidence="8">CBS 260.36</strain>
    </source>
</reference>
<dbReference type="PANTHER" id="PTHR31069">
    <property type="entry name" value="OLEATE-ACTIVATED TRANSCRIPTION FACTOR 1-RELATED"/>
    <property type="match status" value="1"/>
</dbReference>
<gene>
    <name evidence="8" type="ORF">K461DRAFT_268626</name>
</gene>
<feature type="region of interest" description="Disordered" evidence="6">
    <location>
        <begin position="48"/>
        <end position="139"/>
    </location>
</feature>
<comment type="caution">
    <text evidence="8">The sequence shown here is derived from an EMBL/GenBank/DDBJ whole genome shotgun (WGS) entry which is preliminary data.</text>
</comment>
<dbReference type="GO" id="GO:0008270">
    <property type="term" value="F:zinc ion binding"/>
    <property type="evidence" value="ECO:0007669"/>
    <property type="project" value="InterPro"/>
</dbReference>
<dbReference type="Pfam" id="PF00172">
    <property type="entry name" value="Zn_clus"/>
    <property type="match status" value="1"/>
</dbReference>
<dbReference type="CDD" id="cd00067">
    <property type="entry name" value="GAL4"/>
    <property type="match status" value="1"/>
</dbReference>
<dbReference type="SUPFAM" id="SSF57701">
    <property type="entry name" value="Zn2/Cys6 DNA-binding domain"/>
    <property type="match status" value="1"/>
</dbReference>
<keyword evidence="1" id="KW-0479">Metal-binding</keyword>
<dbReference type="AlphaFoldDB" id="A0A9P4MH24"/>
<dbReference type="InterPro" id="IPR036864">
    <property type="entry name" value="Zn2-C6_fun-type_DNA-bd_sf"/>
</dbReference>
<dbReference type="SMART" id="SM00066">
    <property type="entry name" value="GAL4"/>
    <property type="match status" value="1"/>
</dbReference>
<proteinExistence type="predicted"/>
<evidence type="ECO:0000256" key="1">
    <source>
        <dbReference type="ARBA" id="ARBA00022723"/>
    </source>
</evidence>
<feature type="compositionally biased region" description="Basic residues" evidence="6">
    <location>
        <begin position="73"/>
        <end position="85"/>
    </location>
</feature>
<evidence type="ECO:0000313" key="8">
    <source>
        <dbReference type="EMBL" id="KAF2152728.1"/>
    </source>
</evidence>
<keyword evidence="3" id="KW-0238">DNA-binding</keyword>
<feature type="compositionally biased region" description="Basic and acidic residues" evidence="6">
    <location>
        <begin position="60"/>
        <end position="72"/>
    </location>
</feature>
<dbReference type="PRINTS" id="PR00755">
    <property type="entry name" value="AFLATOXINBRP"/>
</dbReference>
<keyword evidence="5" id="KW-0539">Nucleus</keyword>
<keyword evidence="4" id="KW-0804">Transcription</keyword>
<keyword evidence="9" id="KW-1185">Reference proteome</keyword>